<sequence length="171" mass="19956">MKIERFVPVCLLKHFPIKANSLPLYVRLLWEKEAGIVEVEAAVRHMYVYDPQDKPSPNNIHEAVGIIAKFTARSKRGIPLRYYEGYNIRKRGADKNTPSFSDVEHLDDPEGEDAQLRTILTIQNRLDFIKERLFVEAFIIHNGKRYTDDEIDLLKKQVLVKKITPWHPIAY</sequence>
<evidence type="ECO:0000313" key="2">
    <source>
        <dbReference type="Proteomes" id="UP000177135"/>
    </source>
</evidence>
<reference evidence="1 2" key="1">
    <citation type="journal article" date="2016" name="Nat. Commun.">
        <title>Thousands of microbial genomes shed light on interconnected biogeochemical processes in an aquifer system.</title>
        <authorList>
            <person name="Anantharaman K."/>
            <person name="Brown C.T."/>
            <person name="Hug L.A."/>
            <person name="Sharon I."/>
            <person name="Castelle C.J."/>
            <person name="Probst A.J."/>
            <person name="Thomas B.C."/>
            <person name="Singh A."/>
            <person name="Wilkins M.J."/>
            <person name="Karaoz U."/>
            <person name="Brodie E.L."/>
            <person name="Williams K.H."/>
            <person name="Hubbard S.S."/>
            <person name="Banfield J.F."/>
        </authorList>
    </citation>
    <scope>NUCLEOTIDE SEQUENCE [LARGE SCALE GENOMIC DNA]</scope>
</reference>
<dbReference type="AlphaFoldDB" id="A0A1F5N046"/>
<comment type="caution">
    <text evidence="1">The sequence shown here is derived from an EMBL/GenBank/DDBJ whole genome shotgun (WGS) entry which is preliminary data.</text>
</comment>
<evidence type="ECO:0000313" key="1">
    <source>
        <dbReference type="EMBL" id="OGE70860.1"/>
    </source>
</evidence>
<accession>A0A1F5N046</accession>
<proteinExistence type="predicted"/>
<dbReference type="EMBL" id="MFEC01000032">
    <property type="protein sequence ID" value="OGE70860.1"/>
    <property type="molecule type" value="Genomic_DNA"/>
</dbReference>
<organism evidence="1 2">
    <name type="scientific">Candidatus Daviesbacteria bacterium RIFOXYD1_FULL_41_10</name>
    <dbReference type="NCBI Taxonomy" id="1797801"/>
    <lineage>
        <taxon>Bacteria</taxon>
        <taxon>Candidatus Daviesiibacteriota</taxon>
    </lineage>
</organism>
<protein>
    <submittedName>
        <fullName evidence="1">Uncharacterized protein</fullName>
    </submittedName>
</protein>
<gene>
    <name evidence="1" type="ORF">A2617_00315</name>
</gene>
<dbReference type="Proteomes" id="UP000177135">
    <property type="component" value="Unassembled WGS sequence"/>
</dbReference>
<name>A0A1F5N046_9BACT</name>